<organism evidence="2 3">
    <name type="scientific">Sulfuriferula multivorans</name>
    <dbReference type="NCBI Taxonomy" id="1559896"/>
    <lineage>
        <taxon>Bacteria</taxon>
        <taxon>Pseudomonadati</taxon>
        <taxon>Pseudomonadota</taxon>
        <taxon>Betaproteobacteria</taxon>
        <taxon>Nitrosomonadales</taxon>
        <taxon>Sulfuricellaceae</taxon>
        <taxon>Sulfuriferula</taxon>
    </lineage>
</organism>
<dbReference type="EMBL" id="BGOW01000001">
    <property type="protein sequence ID" value="GBL44289.1"/>
    <property type="molecule type" value="Genomic_DNA"/>
</dbReference>
<sequence length="170" mass="19028">MMTANRLGNLVQELQALTGDPTKGLPEEVFLYASQITPLVNVDLLIRDEANGVLLTWRDDGHYDAGWHVPGGIIRFRETFSDRIHAVARQELGASVVHDSAPIAINQVIHPTNTIRGHFVSLLFACRLASPLAETLAAHVPPAKDQWQWHKTCPKNLIPVHHMYRPYLFA</sequence>
<dbReference type="Pfam" id="PF00293">
    <property type="entry name" value="NUDIX"/>
    <property type="match status" value="1"/>
</dbReference>
<accession>A0A401J9I2</accession>
<feature type="domain" description="Nudix hydrolase" evidence="1">
    <location>
        <begin position="39"/>
        <end position="150"/>
    </location>
</feature>
<keyword evidence="3" id="KW-1185">Reference proteome</keyword>
<comment type="caution">
    <text evidence="2">The sequence shown here is derived from an EMBL/GenBank/DDBJ whole genome shotgun (WGS) entry which is preliminary data.</text>
</comment>
<reference evidence="2 3" key="1">
    <citation type="journal article" date="2019" name="Front. Microbiol.">
        <title>Genomes of Neutrophilic Sulfur-Oxidizing Chemolithoautotrophs Representing 9 Proteobacterial Species From 8 Genera.</title>
        <authorList>
            <person name="Watanabe T."/>
            <person name="Kojima H."/>
            <person name="Umezawa K."/>
            <person name="Hori C."/>
            <person name="Takasuka T.E."/>
            <person name="Kato Y."/>
            <person name="Fukui M."/>
        </authorList>
    </citation>
    <scope>NUCLEOTIDE SEQUENCE [LARGE SCALE GENOMIC DNA]</scope>
    <source>
        <strain evidence="2 3">TTN</strain>
    </source>
</reference>
<dbReference type="Proteomes" id="UP000286806">
    <property type="component" value="Unassembled WGS sequence"/>
</dbReference>
<dbReference type="RefSeq" id="WP_223247586.1">
    <property type="nucleotide sequence ID" value="NZ_BGOW01000001.1"/>
</dbReference>
<dbReference type="Gene3D" id="3.90.79.10">
    <property type="entry name" value="Nucleoside Triphosphate Pyrophosphohydrolase"/>
    <property type="match status" value="1"/>
</dbReference>
<protein>
    <recommendedName>
        <fullName evidence="1">Nudix hydrolase domain-containing protein</fullName>
    </recommendedName>
</protein>
<evidence type="ECO:0000313" key="3">
    <source>
        <dbReference type="Proteomes" id="UP000286806"/>
    </source>
</evidence>
<evidence type="ECO:0000313" key="2">
    <source>
        <dbReference type="EMBL" id="GBL44289.1"/>
    </source>
</evidence>
<evidence type="ECO:0000259" key="1">
    <source>
        <dbReference type="Pfam" id="PF00293"/>
    </source>
</evidence>
<dbReference type="SUPFAM" id="SSF55811">
    <property type="entry name" value="Nudix"/>
    <property type="match status" value="1"/>
</dbReference>
<proteinExistence type="predicted"/>
<dbReference type="InterPro" id="IPR015797">
    <property type="entry name" value="NUDIX_hydrolase-like_dom_sf"/>
</dbReference>
<gene>
    <name evidence="2" type="ORF">SFMTTN_0084</name>
</gene>
<dbReference type="InterPro" id="IPR000086">
    <property type="entry name" value="NUDIX_hydrolase_dom"/>
</dbReference>
<name>A0A401J9I2_9PROT</name>
<dbReference type="GO" id="GO:0003824">
    <property type="term" value="F:catalytic activity"/>
    <property type="evidence" value="ECO:0007669"/>
    <property type="project" value="UniProtKB-ARBA"/>
</dbReference>
<dbReference type="AlphaFoldDB" id="A0A401J9I2"/>